<dbReference type="AlphaFoldDB" id="A0A1K1PHD9"/>
<reference evidence="1" key="3">
    <citation type="submission" date="2019-04" db="EMBL/GenBank/DDBJ databases">
        <title>Evolution of Biomass-Degrading Anaerobic Consortia Revealed by Metagenomics.</title>
        <authorList>
            <person name="Peng X."/>
        </authorList>
    </citation>
    <scope>NUCLEOTIDE SEQUENCE</scope>
    <source>
        <strain evidence="1">SIG242</strain>
    </source>
</reference>
<accession>A0A1K1PHD9</accession>
<evidence type="ECO:0000313" key="2">
    <source>
        <dbReference type="EMBL" id="SFW46853.1"/>
    </source>
</evidence>
<dbReference type="EMBL" id="SVCA01000001">
    <property type="protein sequence ID" value="MBE6084112.1"/>
    <property type="molecule type" value="Genomic_DNA"/>
</dbReference>
<dbReference type="Proteomes" id="UP000182958">
    <property type="component" value="Unassembled WGS sequence"/>
</dbReference>
<name>A0A1K1PHD9_SELRU</name>
<proteinExistence type="predicted"/>
<keyword evidence="3" id="KW-1185">Reference proteome</keyword>
<evidence type="ECO:0000313" key="1">
    <source>
        <dbReference type="EMBL" id="MBE6084112.1"/>
    </source>
</evidence>
<evidence type="ECO:0000313" key="3">
    <source>
        <dbReference type="Proteomes" id="UP000182958"/>
    </source>
</evidence>
<reference evidence="2" key="2">
    <citation type="submission" date="2016-11" db="EMBL/GenBank/DDBJ databases">
        <authorList>
            <person name="Jaros S."/>
            <person name="Januszkiewicz K."/>
            <person name="Wedrychowicz H."/>
        </authorList>
    </citation>
    <scope>NUCLEOTIDE SEQUENCE [LARGE SCALE GENOMIC DNA]</scope>
    <source>
        <strain evidence="2">C3</strain>
    </source>
</reference>
<dbReference type="InterPro" id="IPR036782">
    <property type="entry name" value="NE0471-like_N"/>
</dbReference>
<sequence>MIPRIKHIESQNDYILQVVFDDGKIVRYDVKDDIRTLPSYRSLMTEYGLFQNFQLDASRTCISWNDEIDLPSDIIYEYGVPCFAK</sequence>
<dbReference type="Gene3D" id="3.30.2020.10">
    <property type="entry name" value="NE0471-like N-terminal domain"/>
    <property type="match status" value="1"/>
</dbReference>
<dbReference type="EMBL" id="FPJA01000008">
    <property type="protein sequence ID" value="SFW46853.1"/>
    <property type="molecule type" value="Genomic_DNA"/>
</dbReference>
<dbReference type="Pfam" id="PF10387">
    <property type="entry name" value="DUF2442"/>
    <property type="match status" value="1"/>
</dbReference>
<organism evidence="2 3">
    <name type="scientific">Selenomonas ruminantium</name>
    <dbReference type="NCBI Taxonomy" id="971"/>
    <lineage>
        <taxon>Bacteria</taxon>
        <taxon>Bacillati</taxon>
        <taxon>Bacillota</taxon>
        <taxon>Negativicutes</taxon>
        <taxon>Selenomonadales</taxon>
        <taxon>Selenomonadaceae</taxon>
        <taxon>Selenomonas</taxon>
    </lineage>
</organism>
<reference evidence="3" key="1">
    <citation type="submission" date="2016-11" db="EMBL/GenBank/DDBJ databases">
        <authorList>
            <person name="Varghese N."/>
            <person name="Submissions S."/>
        </authorList>
    </citation>
    <scope>NUCLEOTIDE SEQUENCE [LARGE SCALE GENOMIC DNA]</scope>
    <source>
        <strain evidence="3">C3</strain>
    </source>
</reference>
<dbReference type="Proteomes" id="UP000772151">
    <property type="component" value="Unassembled WGS sequence"/>
</dbReference>
<protein>
    <submittedName>
        <fullName evidence="1">DUF2442 domain-containing protein</fullName>
    </submittedName>
</protein>
<dbReference type="SUPFAM" id="SSF143880">
    <property type="entry name" value="NE0471 N-terminal domain-like"/>
    <property type="match status" value="1"/>
</dbReference>
<gene>
    <name evidence="1" type="ORF">E7203_01350</name>
    <name evidence="2" type="ORF">SAMN02910323_1988</name>
</gene>
<dbReference type="InterPro" id="IPR018841">
    <property type="entry name" value="DUF2442"/>
</dbReference>
<dbReference type="RefSeq" id="WP_026761071.1">
    <property type="nucleotide sequence ID" value="NZ_FPJA01000008.1"/>
</dbReference>